<reference evidence="2" key="2">
    <citation type="submission" date="2020-11" db="EMBL/GenBank/DDBJ databases">
        <authorList>
            <person name="McCartney M.A."/>
            <person name="Auch B."/>
            <person name="Kono T."/>
            <person name="Mallez S."/>
            <person name="Becker A."/>
            <person name="Gohl D.M."/>
            <person name="Silverstein K.A.T."/>
            <person name="Koren S."/>
            <person name="Bechman K.B."/>
            <person name="Herman A."/>
            <person name="Abrahante J.E."/>
            <person name="Garbe J."/>
        </authorList>
    </citation>
    <scope>NUCLEOTIDE SEQUENCE</scope>
    <source>
        <strain evidence="2">Duluth1</strain>
        <tissue evidence="2">Whole animal</tissue>
    </source>
</reference>
<protein>
    <submittedName>
        <fullName evidence="2">Uncharacterized protein</fullName>
    </submittedName>
</protein>
<comment type="caution">
    <text evidence="2">The sequence shown here is derived from an EMBL/GenBank/DDBJ whole genome shotgun (WGS) entry which is preliminary data.</text>
</comment>
<accession>A0A9D4QMS2</accession>
<keyword evidence="1" id="KW-0812">Transmembrane</keyword>
<feature type="transmembrane region" description="Helical" evidence="1">
    <location>
        <begin position="39"/>
        <end position="62"/>
    </location>
</feature>
<evidence type="ECO:0000256" key="1">
    <source>
        <dbReference type="SAM" id="Phobius"/>
    </source>
</evidence>
<keyword evidence="3" id="KW-1185">Reference proteome</keyword>
<gene>
    <name evidence="2" type="ORF">DPMN_110272</name>
</gene>
<evidence type="ECO:0000313" key="3">
    <source>
        <dbReference type="Proteomes" id="UP000828390"/>
    </source>
</evidence>
<proteinExistence type="predicted"/>
<evidence type="ECO:0000313" key="2">
    <source>
        <dbReference type="EMBL" id="KAH3836896.1"/>
    </source>
</evidence>
<keyword evidence="1" id="KW-0472">Membrane</keyword>
<sequence length="177" mass="18991">MFLVNTNDVGFDVRLISVGSSIHKFYGALKSQMNRRNNVPYMLVLVVDVYVITIIGLTDILVPRRCFVVGNPAIIDRILIYWFIKSSSIGAASLSANPLSFTVSGSLTNDAASFSSWFSGTEFVSQCSSCKIVPSVIALPVSSPHCTFDSVLPRVISSKTVCAVIPVGASSSSNAFK</sequence>
<organism evidence="2 3">
    <name type="scientific">Dreissena polymorpha</name>
    <name type="common">Zebra mussel</name>
    <name type="synonym">Mytilus polymorpha</name>
    <dbReference type="NCBI Taxonomy" id="45954"/>
    <lineage>
        <taxon>Eukaryota</taxon>
        <taxon>Metazoa</taxon>
        <taxon>Spiralia</taxon>
        <taxon>Lophotrochozoa</taxon>
        <taxon>Mollusca</taxon>
        <taxon>Bivalvia</taxon>
        <taxon>Autobranchia</taxon>
        <taxon>Heteroconchia</taxon>
        <taxon>Euheterodonta</taxon>
        <taxon>Imparidentia</taxon>
        <taxon>Neoheterodontei</taxon>
        <taxon>Myida</taxon>
        <taxon>Dreissenoidea</taxon>
        <taxon>Dreissenidae</taxon>
        <taxon>Dreissena</taxon>
    </lineage>
</organism>
<dbReference type="EMBL" id="JAIWYP010000004">
    <property type="protein sequence ID" value="KAH3836896.1"/>
    <property type="molecule type" value="Genomic_DNA"/>
</dbReference>
<dbReference type="AlphaFoldDB" id="A0A9D4QMS2"/>
<name>A0A9D4QMS2_DREPO</name>
<reference evidence="2" key="1">
    <citation type="journal article" date="2019" name="bioRxiv">
        <title>The Genome of the Zebra Mussel, Dreissena polymorpha: A Resource for Invasive Species Research.</title>
        <authorList>
            <person name="McCartney M.A."/>
            <person name="Auch B."/>
            <person name="Kono T."/>
            <person name="Mallez S."/>
            <person name="Zhang Y."/>
            <person name="Obille A."/>
            <person name="Becker A."/>
            <person name="Abrahante J.E."/>
            <person name="Garbe J."/>
            <person name="Badalamenti J.P."/>
            <person name="Herman A."/>
            <person name="Mangelson H."/>
            <person name="Liachko I."/>
            <person name="Sullivan S."/>
            <person name="Sone E.D."/>
            <person name="Koren S."/>
            <person name="Silverstein K.A.T."/>
            <person name="Beckman K.B."/>
            <person name="Gohl D.M."/>
        </authorList>
    </citation>
    <scope>NUCLEOTIDE SEQUENCE</scope>
    <source>
        <strain evidence="2">Duluth1</strain>
        <tissue evidence="2">Whole animal</tissue>
    </source>
</reference>
<dbReference type="Proteomes" id="UP000828390">
    <property type="component" value="Unassembled WGS sequence"/>
</dbReference>
<keyword evidence="1" id="KW-1133">Transmembrane helix</keyword>